<dbReference type="Proteomes" id="UP000232638">
    <property type="component" value="Chromosome"/>
</dbReference>
<evidence type="ECO:0000313" key="2">
    <source>
        <dbReference type="EMBL" id="AUB80926.1"/>
    </source>
</evidence>
<dbReference type="Gene3D" id="3.40.50.720">
    <property type="entry name" value="NAD(P)-binding Rossmann-like Domain"/>
    <property type="match status" value="1"/>
</dbReference>
<dbReference type="CDD" id="cd01483">
    <property type="entry name" value="E1_enzyme_family"/>
    <property type="match status" value="1"/>
</dbReference>
<gene>
    <name evidence="2" type="ORF">THSYN_08165</name>
</gene>
<accession>A0A2K8U5R0</accession>
<organism evidence="2 3">
    <name type="scientific">Candidatus Thiodictyon syntrophicum</name>
    <dbReference type="NCBI Taxonomy" id="1166950"/>
    <lineage>
        <taxon>Bacteria</taxon>
        <taxon>Pseudomonadati</taxon>
        <taxon>Pseudomonadota</taxon>
        <taxon>Gammaproteobacteria</taxon>
        <taxon>Chromatiales</taxon>
        <taxon>Chromatiaceae</taxon>
        <taxon>Thiodictyon</taxon>
    </lineage>
</organism>
<dbReference type="EMBL" id="CP020370">
    <property type="protein sequence ID" value="AUB80926.1"/>
    <property type="molecule type" value="Genomic_DNA"/>
</dbReference>
<evidence type="ECO:0000313" key="3">
    <source>
        <dbReference type="Proteomes" id="UP000232638"/>
    </source>
</evidence>
<evidence type="ECO:0000259" key="1">
    <source>
        <dbReference type="Pfam" id="PF00899"/>
    </source>
</evidence>
<protein>
    <recommendedName>
        <fullName evidence="1">THIF-type NAD/FAD binding fold domain-containing protein</fullName>
    </recommendedName>
</protein>
<dbReference type="InterPro" id="IPR035985">
    <property type="entry name" value="Ubiquitin-activating_enz"/>
</dbReference>
<dbReference type="KEGG" id="tsy:THSYN_08165"/>
<dbReference type="NCBIfam" id="NF006077">
    <property type="entry name" value="PRK08223.1"/>
    <property type="match status" value="1"/>
</dbReference>
<dbReference type="InterPro" id="IPR045886">
    <property type="entry name" value="ThiF/MoeB/HesA"/>
</dbReference>
<dbReference type="OrthoDB" id="272552at2"/>
<sequence length="286" mass="30422">MRQMFDHSQAFTRNIGWLTEAELAALSTRRIAIAGLGGVGGSHLLTLCRLGIGGFHIADFDRFELVNFNRQAGASMSHLGRPKVEVMAEMALDINPTLALSRFAEGINEGNLDTFLSGMDIYIDGLDFFAMEAREQVFAACAAKGIPAITAAPLGWGVSLLTFLPGAMSFEDYFQMAGCSPAERLGRFMVGLSPEALQLGALVDPTRLDLARQAGPSTPVGCEFCAAMAAVTAVKLLLGRGTVEAAPTSIHIDGFSMRMATLSRPLGMREPAMQAALARLAGAHRT</sequence>
<dbReference type="GO" id="GO:0061504">
    <property type="term" value="P:cyclic threonylcarbamoyladenosine biosynthetic process"/>
    <property type="evidence" value="ECO:0007669"/>
    <property type="project" value="TreeGrafter"/>
</dbReference>
<dbReference type="PANTHER" id="PTHR43267:SF1">
    <property type="entry name" value="TRNA THREONYLCARBAMOYLADENOSINE DEHYDRATASE"/>
    <property type="match status" value="1"/>
</dbReference>
<keyword evidence="3" id="KW-1185">Reference proteome</keyword>
<dbReference type="GO" id="GO:0061503">
    <property type="term" value="F:tRNA threonylcarbamoyladenosine dehydratase"/>
    <property type="evidence" value="ECO:0007669"/>
    <property type="project" value="TreeGrafter"/>
</dbReference>
<name>A0A2K8U5R0_9GAMM</name>
<dbReference type="Pfam" id="PF00899">
    <property type="entry name" value="ThiF"/>
    <property type="match status" value="1"/>
</dbReference>
<reference evidence="2 3" key="1">
    <citation type="submission" date="2017-03" db="EMBL/GenBank/DDBJ databases">
        <title>Complete genome sequence of Candidatus 'Thiodictyon syntrophicum' sp. nov. strain Cad16T, a photolithoautotroph purple sulfur bacterium isolated from an alpine meromictic lake.</title>
        <authorList>
            <person name="Luedin S.M."/>
            <person name="Pothier J.F."/>
            <person name="Danza F."/>
            <person name="Storelli N."/>
            <person name="Wittwer M."/>
            <person name="Tonolla M."/>
        </authorList>
    </citation>
    <scope>NUCLEOTIDE SEQUENCE [LARGE SCALE GENOMIC DNA]</scope>
    <source>
        <strain evidence="2 3">Cad16T</strain>
    </source>
</reference>
<dbReference type="SUPFAM" id="SSF69572">
    <property type="entry name" value="Activating enzymes of the ubiquitin-like proteins"/>
    <property type="match status" value="1"/>
</dbReference>
<dbReference type="AlphaFoldDB" id="A0A2K8U5R0"/>
<feature type="domain" description="THIF-type NAD/FAD binding fold" evidence="1">
    <location>
        <begin position="13"/>
        <end position="262"/>
    </location>
</feature>
<proteinExistence type="predicted"/>
<dbReference type="GO" id="GO:0008641">
    <property type="term" value="F:ubiquitin-like modifier activating enzyme activity"/>
    <property type="evidence" value="ECO:0007669"/>
    <property type="project" value="InterPro"/>
</dbReference>
<dbReference type="InterPro" id="IPR000594">
    <property type="entry name" value="ThiF_NAD_FAD-bd"/>
</dbReference>
<dbReference type="PANTHER" id="PTHR43267">
    <property type="entry name" value="TRNA THREONYLCARBAMOYLADENOSINE DEHYDRATASE"/>
    <property type="match status" value="1"/>
</dbReference>